<evidence type="ECO:0000313" key="4">
    <source>
        <dbReference type="EMBL" id="AVX06240.1"/>
    </source>
</evidence>
<reference evidence="4 5" key="1">
    <citation type="submission" date="2017-05" db="EMBL/GenBank/DDBJ databases">
        <title>Genome Analysis of Maritalea myrionectae HL2708#5.</title>
        <authorList>
            <consortium name="Cotde Inc.-PKNU"/>
            <person name="Jang D."/>
            <person name="Oh H.-M."/>
        </authorList>
    </citation>
    <scope>NUCLEOTIDE SEQUENCE [LARGE SCALE GENOMIC DNA]</scope>
    <source>
        <strain evidence="4 5">HL2708#5</strain>
        <plasmid evidence="5">phl2708y3</plasmid>
    </source>
</reference>
<dbReference type="KEGG" id="mmyr:MXMO3_03737"/>
<dbReference type="Pfam" id="PF01370">
    <property type="entry name" value="Epimerase"/>
    <property type="match status" value="1"/>
</dbReference>
<keyword evidence="5" id="KW-1185">Reference proteome</keyword>
<dbReference type="Proteomes" id="UP000258927">
    <property type="component" value="Plasmid pHL2708Y3"/>
</dbReference>
<gene>
    <name evidence="4" type="ORF">MXMO3_03737</name>
</gene>
<dbReference type="Gene3D" id="3.40.50.720">
    <property type="entry name" value="NAD(P)-binding Rossmann-like Domain"/>
    <property type="match status" value="1"/>
</dbReference>
<dbReference type="InterPro" id="IPR001509">
    <property type="entry name" value="Epimerase_deHydtase"/>
</dbReference>
<evidence type="ECO:0000259" key="3">
    <source>
        <dbReference type="Pfam" id="PF01370"/>
    </source>
</evidence>
<sequence>MNESSNGGPVILGATGLIGQALARVWPKSAPSGFWQCRAGTPANVIARFPGLSLKWDILATPAPKLWQNASCMIVLAGVRGNNAAKLSDNSAIALAAVKAARIAGIPRVLVASSQAVYGNYASLVSETNPCHPTSAYGRSKLEMEQAMAVYPEVTCLRLGNVAGTDTLFQTAARQSVTLDRFTDGSCPRRSYIGPATLADVLLRLSESALRLPRVLNVGCPGVLAMDDLLREAGVEFDYRTAPAGAVSQLELDVSKLLEIAPLAPANAHQLIAEARRAGWHPIARNTKL</sequence>
<keyword evidence="4" id="KW-0614">Plasmid</keyword>
<protein>
    <recommendedName>
        <fullName evidence="3">NAD-dependent epimerase/dehydratase domain-containing protein</fullName>
    </recommendedName>
</protein>
<dbReference type="PANTHER" id="PTHR43103">
    <property type="entry name" value="NUCLEOSIDE-DIPHOSPHATE-SUGAR EPIMERASE"/>
    <property type="match status" value="1"/>
</dbReference>
<evidence type="ECO:0000256" key="2">
    <source>
        <dbReference type="ARBA" id="ARBA00023277"/>
    </source>
</evidence>
<keyword evidence="2" id="KW-0119">Carbohydrate metabolism</keyword>
<organism evidence="4 5">
    <name type="scientific">Maritalea myrionectae</name>
    <dbReference type="NCBI Taxonomy" id="454601"/>
    <lineage>
        <taxon>Bacteria</taxon>
        <taxon>Pseudomonadati</taxon>
        <taxon>Pseudomonadota</taxon>
        <taxon>Alphaproteobacteria</taxon>
        <taxon>Hyphomicrobiales</taxon>
        <taxon>Devosiaceae</taxon>
        <taxon>Maritalea</taxon>
    </lineage>
</organism>
<name>A0A2R4MJU6_9HYPH</name>
<geneLocation type="plasmid" evidence="5">
    <name>phl2708y3</name>
</geneLocation>
<evidence type="ECO:0000313" key="5">
    <source>
        <dbReference type="Proteomes" id="UP000258927"/>
    </source>
</evidence>
<dbReference type="InterPro" id="IPR036291">
    <property type="entry name" value="NAD(P)-bd_dom_sf"/>
</dbReference>
<accession>A0A2R4MJU6</accession>
<proteinExistence type="predicted"/>
<dbReference type="PANTHER" id="PTHR43103:SF3">
    <property type="entry name" value="ADP-L-GLYCERO-D-MANNO-HEPTOSE-6-EPIMERASE"/>
    <property type="match status" value="1"/>
</dbReference>
<dbReference type="EMBL" id="CP021332">
    <property type="protein sequence ID" value="AVX06240.1"/>
    <property type="molecule type" value="Genomic_DNA"/>
</dbReference>
<keyword evidence="1" id="KW-0521">NADP</keyword>
<dbReference type="SUPFAM" id="SSF51735">
    <property type="entry name" value="NAD(P)-binding Rossmann-fold domains"/>
    <property type="match status" value="1"/>
</dbReference>
<dbReference type="AlphaFoldDB" id="A0A2R4MJU6"/>
<evidence type="ECO:0000256" key="1">
    <source>
        <dbReference type="ARBA" id="ARBA00022857"/>
    </source>
</evidence>
<feature type="domain" description="NAD-dependent epimerase/dehydratase" evidence="3">
    <location>
        <begin position="10"/>
        <end position="166"/>
    </location>
</feature>